<sequence length="376" mass="42118">MAAKWAVHKNELEQLYCNSDWKLGEIVDFMSKERGFKKSKPAYERKFKEWGCRRNRTSAQWRDISDVVESRAPSKGTDFYIGRDRIDLQDPRVRRKMARRAQRPEPSDSKTRTKIGEGMEVYALTPPVSSSSMVVFQKNLPWFQFNSLIESKASPSLDLAAATITAMTPLNTNIDVQNSTPLASDNASFAYLANILPLDVLSKPNPRDRVKKTYKHLQAILPDISGESPTWAHTGTGLIKIDSCVPQFSLLVYLVSNGFFDYKSPKYVLEYVELFLDMQSFRSVFQNKEPTIQALLERIFRASVESENIDMVQAALDSGANPNSKARSGETALVYAIEKRAKRIVQLLLEGGADINFKGQGGSVISNPCLSEVGAS</sequence>
<reference evidence="3 4" key="1">
    <citation type="journal article" date="2018" name="IMA Fungus">
        <title>IMA Genome-F 9: Draft genome sequence of Annulohypoxylon stygium, Aspergillus mulundensis, Berkeleyomyces basicola (syn. Thielaviopsis basicola), Ceratocystis smalleyi, two Cercospora beticola strains, Coleophoma cylindrospora, Fusarium fracticaudum, Phialophora cf. hyalina, and Morchella septimelata.</title>
        <authorList>
            <person name="Wingfield B.D."/>
            <person name="Bills G.F."/>
            <person name="Dong Y."/>
            <person name="Huang W."/>
            <person name="Nel W.J."/>
            <person name="Swalarsk-Parry B.S."/>
            <person name="Vaghefi N."/>
            <person name="Wilken P.M."/>
            <person name="An Z."/>
            <person name="de Beer Z.W."/>
            <person name="De Vos L."/>
            <person name="Chen L."/>
            <person name="Duong T.A."/>
            <person name="Gao Y."/>
            <person name="Hammerbacher A."/>
            <person name="Kikkert J.R."/>
            <person name="Li Y."/>
            <person name="Li H."/>
            <person name="Li K."/>
            <person name="Li Q."/>
            <person name="Liu X."/>
            <person name="Ma X."/>
            <person name="Naidoo K."/>
            <person name="Pethybridge S.J."/>
            <person name="Sun J."/>
            <person name="Steenkamp E.T."/>
            <person name="van der Nest M.A."/>
            <person name="van Wyk S."/>
            <person name="Wingfield M.J."/>
            <person name="Xiong C."/>
            <person name="Yue Q."/>
            <person name="Zhang X."/>
        </authorList>
    </citation>
    <scope>NUCLEOTIDE SEQUENCE [LARGE SCALE GENOMIC DNA]</scope>
    <source>
        <strain evidence="3 4">BP5796</strain>
    </source>
</reference>
<dbReference type="Pfam" id="PF14420">
    <property type="entry name" value="Clr5"/>
    <property type="match status" value="1"/>
</dbReference>
<dbReference type="EMBL" id="PDLN01000021">
    <property type="protein sequence ID" value="RDW58379.1"/>
    <property type="molecule type" value="Genomic_DNA"/>
</dbReference>
<keyword evidence="4" id="KW-1185">Reference proteome</keyword>
<evidence type="ECO:0000313" key="4">
    <source>
        <dbReference type="Proteomes" id="UP000256328"/>
    </source>
</evidence>
<organism evidence="3 4">
    <name type="scientific">Coleophoma crateriformis</name>
    <dbReference type="NCBI Taxonomy" id="565419"/>
    <lineage>
        <taxon>Eukaryota</taxon>
        <taxon>Fungi</taxon>
        <taxon>Dikarya</taxon>
        <taxon>Ascomycota</taxon>
        <taxon>Pezizomycotina</taxon>
        <taxon>Leotiomycetes</taxon>
        <taxon>Helotiales</taxon>
        <taxon>Dermateaceae</taxon>
        <taxon>Coleophoma</taxon>
    </lineage>
</organism>
<dbReference type="SMART" id="SM00248">
    <property type="entry name" value="ANK"/>
    <property type="match status" value="2"/>
</dbReference>
<feature type="repeat" description="ANK" evidence="1">
    <location>
        <begin position="328"/>
        <end position="360"/>
    </location>
</feature>
<dbReference type="InterPro" id="IPR025676">
    <property type="entry name" value="Clr5_dom"/>
</dbReference>
<dbReference type="PANTHER" id="PTHR38788">
    <property type="entry name" value="CLR5 DOMAIN-CONTAINING PROTEIN"/>
    <property type="match status" value="1"/>
</dbReference>
<dbReference type="PANTHER" id="PTHR38788:SF3">
    <property type="entry name" value="CLR5 DOMAIN-CONTAINING PROTEIN"/>
    <property type="match status" value="1"/>
</dbReference>
<dbReference type="PROSITE" id="PS50297">
    <property type="entry name" value="ANK_REP_REGION"/>
    <property type="match status" value="1"/>
</dbReference>
<dbReference type="PROSITE" id="PS50088">
    <property type="entry name" value="ANK_REPEAT"/>
    <property type="match status" value="1"/>
</dbReference>
<dbReference type="Proteomes" id="UP000256328">
    <property type="component" value="Unassembled WGS sequence"/>
</dbReference>
<dbReference type="Gene3D" id="1.25.40.20">
    <property type="entry name" value="Ankyrin repeat-containing domain"/>
    <property type="match status" value="1"/>
</dbReference>
<dbReference type="Pfam" id="PF12796">
    <property type="entry name" value="Ank_2"/>
    <property type="match status" value="1"/>
</dbReference>
<comment type="caution">
    <text evidence="3">The sequence shown here is derived from an EMBL/GenBank/DDBJ whole genome shotgun (WGS) entry which is preliminary data.</text>
</comment>
<proteinExistence type="predicted"/>
<evidence type="ECO:0000313" key="3">
    <source>
        <dbReference type="EMBL" id="RDW58379.1"/>
    </source>
</evidence>
<protein>
    <recommendedName>
        <fullName evidence="2">Clr5 domain-containing protein</fullName>
    </recommendedName>
</protein>
<accession>A0A3D8Q9A8</accession>
<evidence type="ECO:0000256" key="1">
    <source>
        <dbReference type="PROSITE-ProRule" id="PRU00023"/>
    </source>
</evidence>
<dbReference type="OrthoDB" id="3439534at2759"/>
<gene>
    <name evidence="3" type="ORF">BP5796_12309</name>
</gene>
<dbReference type="InterPro" id="IPR002110">
    <property type="entry name" value="Ankyrin_rpt"/>
</dbReference>
<name>A0A3D8Q9A8_9HELO</name>
<dbReference type="InterPro" id="IPR036770">
    <property type="entry name" value="Ankyrin_rpt-contain_sf"/>
</dbReference>
<feature type="domain" description="Clr5" evidence="2">
    <location>
        <begin position="1"/>
        <end position="53"/>
    </location>
</feature>
<keyword evidence="1" id="KW-0040">ANK repeat</keyword>
<dbReference type="AlphaFoldDB" id="A0A3D8Q9A8"/>
<evidence type="ECO:0000259" key="2">
    <source>
        <dbReference type="Pfam" id="PF14420"/>
    </source>
</evidence>
<dbReference type="SUPFAM" id="SSF48403">
    <property type="entry name" value="Ankyrin repeat"/>
    <property type="match status" value="1"/>
</dbReference>